<dbReference type="AlphaFoldDB" id="A0A2G3E2C0"/>
<dbReference type="Proteomes" id="UP000224563">
    <property type="component" value="Unassembled WGS sequence"/>
</dbReference>
<dbReference type="Pfam" id="PF00251">
    <property type="entry name" value="Glyco_hydro_32N"/>
    <property type="match status" value="1"/>
</dbReference>
<comment type="similarity">
    <text evidence="1">Belongs to the glycosyl hydrolase 32 family.</text>
</comment>
<organism evidence="6 7">
    <name type="scientific">Agathobacter ruminis</name>
    <dbReference type="NCBI Taxonomy" id="1712665"/>
    <lineage>
        <taxon>Bacteria</taxon>
        <taxon>Bacillati</taxon>
        <taxon>Bacillota</taxon>
        <taxon>Clostridia</taxon>
        <taxon>Lachnospirales</taxon>
        <taxon>Lachnospiraceae</taxon>
        <taxon>Agathobacter</taxon>
    </lineage>
</organism>
<dbReference type="GO" id="GO:0004564">
    <property type="term" value="F:beta-fructofuranosidase activity"/>
    <property type="evidence" value="ECO:0007669"/>
    <property type="project" value="UniProtKB-EC"/>
</dbReference>
<dbReference type="InterPro" id="IPR023296">
    <property type="entry name" value="Glyco_hydro_beta-prop_sf"/>
</dbReference>
<evidence type="ECO:0000256" key="2">
    <source>
        <dbReference type="ARBA" id="ARBA00012758"/>
    </source>
</evidence>
<dbReference type="SMART" id="SM00640">
    <property type="entry name" value="Glyco_32"/>
    <property type="match status" value="1"/>
</dbReference>
<name>A0A2G3E2C0_9FIRM</name>
<evidence type="ECO:0000259" key="5">
    <source>
        <dbReference type="Pfam" id="PF00251"/>
    </source>
</evidence>
<comment type="caution">
    <text evidence="6">The sequence shown here is derived from an EMBL/GenBank/DDBJ whole genome shotgun (WGS) entry which is preliminary data.</text>
</comment>
<reference evidence="6 7" key="1">
    <citation type="submission" date="2017-10" db="EMBL/GenBank/DDBJ databases">
        <title>Resolving the taxonomy of Roseburia spp., Eubacterium rectale and Agathobacter spp. through phylogenomic analysis.</title>
        <authorList>
            <person name="Sheridan P.O."/>
            <person name="Walker A.W."/>
            <person name="Duncan S.H."/>
            <person name="Scott K.P."/>
            <person name="Toole P.W.O."/>
            <person name="Luis P."/>
            <person name="Flint H.J."/>
        </authorList>
    </citation>
    <scope>NUCLEOTIDE SEQUENCE [LARGE SCALE GENOMIC DNA]</scope>
    <source>
        <strain evidence="6 7">JK623</strain>
    </source>
</reference>
<evidence type="ECO:0000313" key="7">
    <source>
        <dbReference type="Proteomes" id="UP000224563"/>
    </source>
</evidence>
<dbReference type="GO" id="GO:0005975">
    <property type="term" value="P:carbohydrate metabolic process"/>
    <property type="evidence" value="ECO:0007669"/>
    <property type="project" value="InterPro"/>
</dbReference>
<dbReference type="EC" id="3.2.1.26" evidence="2"/>
<dbReference type="InterPro" id="IPR001362">
    <property type="entry name" value="Glyco_hydro_32"/>
</dbReference>
<gene>
    <name evidence="6" type="ORF">CSX02_09080</name>
</gene>
<dbReference type="Gene3D" id="2.115.10.20">
    <property type="entry name" value="Glycosyl hydrolase domain, family 43"/>
    <property type="match status" value="1"/>
</dbReference>
<reference evidence="6 7" key="2">
    <citation type="submission" date="2017-10" db="EMBL/GenBank/DDBJ databases">
        <authorList>
            <person name="Banno H."/>
            <person name="Chua N.-H."/>
        </authorList>
    </citation>
    <scope>NUCLEOTIDE SEQUENCE [LARGE SCALE GENOMIC DNA]</scope>
    <source>
        <strain evidence="6 7">JK623</strain>
    </source>
</reference>
<feature type="domain" description="Glycosyl hydrolase family 32 N-terminal" evidence="5">
    <location>
        <begin position="48"/>
        <end position="304"/>
    </location>
</feature>
<sequence length="488" mass="55269">MALVGAMLVSAFGCGKNGANAPVKEEAQDHTLYPMAAESFVGDTMPYFDGGTYHIFYLADMRDGKVGYHPWALMDTEDFTSYEFFGEVIPYGESADTQDNALGTGSVIKDKSNVYHAFYTGHNDIRSPKEAIMHATSTDLKHWEKQPDDTFISDGTYSTDDFRDPYVLYMEDEDEYWMLITTRKDNMGVIAKYVSKDLKTWTDGGVFFKNDMGSDSNLECPTLLKYQGEWYLTFSDQWPNRVVHYRKTDDLTKGFEKPEKDSFDGNGFYAGRLETDGNRLFLVGWNGTKVDHLDGGDYEWGGNMVAHELVQEADKSLHVVLNSSIAKELNHPLDNNPQQYTESIERKDSSYRFSGKEYEMVRMQLLEGSYLIEADIADYNKDGLFGFAFNPDEEQVGNLNLVFDVKHGEIKFYNTNQLYAQDPQTTVDFDFGDCEAIHVSLVISDGVAVMYVNDTVALTARMYMSQGTDWGFFSIESPVSFQNVSLSK</sequence>
<proteinExistence type="inferred from homology"/>
<dbReference type="EMBL" id="PDYG01000074">
    <property type="protein sequence ID" value="PHU37253.1"/>
    <property type="molecule type" value="Genomic_DNA"/>
</dbReference>
<evidence type="ECO:0000256" key="1">
    <source>
        <dbReference type="ARBA" id="ARBA00009902"/>
    </source>
</evidence>
<protein>
    <recommendedName>
        <fullName evidence="2">beta-fructofuranosidase</fullName>
        <ecNumber evidence="2">3.2.1.26</ecNumber>
    </recommendedName>
</protein>
<dbReference type="PANTHER" id="PTHR43101">
    <property type="entry name" value="BETA-FRUCTOSIDASE"/>
    <property type="match status" value="1"/>
</dbReference>
<dbReference type="SUPFAM" id="SSF75005">
    <property type="entry name" value="Arabinanase/levansucrase/invertase"/>
    <property type="match status" value="1"/>
</dbReference>
<evidence type="ECO:0000256" key="3">
    <source>
        <dbReference type="ARBA" id="ARBA00022801"/>
    </source>
</evidence>
<evidence type="ECO:0000313" key="6">
    <source>
        <dbReference type="EMBL" id="PHU37253.1"/>
    </source>
</evidence>
<evidence type="ECO:0000256" key="4">
    <source>
        <dbReference type="ARBA" id="ARBA00023295"/>
    </source>
</evidence>
<dbReference type="InterPro" id="IPR013148">
    <property type="entry name" value="Glyco_hydro_32_N"/>
</dbReference>
<keyword evidence="3 6" id="KW-0378">Hydrolase</keyword>
<dbReference type="PANTHER" id="PTHR43101:SF1">
    <property type="entry name" value="BETA-FRUCTOSIDASE"/>
    <property type="match status" value="1"/>
</dbReference>
<dbReference type="InterPro" id="IPR051214">
    <property type="entry name" value="GH32_Enzymes"/>
</dbReference>
<keyword evidence="7" id="KW-1185">Reference proteome</keyword>
<keyword evidence="4" id="KW-0326">Glycosidase</keyword>
<dbReference type="CDD" id="cd08995">
    <property type="entry name" value="GH32_EcAec43-like"/>
    <property type="match status" value="1"/>
</dbReference>
<accession>A0A2G3E2C0</accession>